<dbReference type="InterPro" id="IPR004501">
    <property type="entry name" value="PTS_EIIC_3"/>
</dbReference>
<evidence type="ECO:0000256" key="4">
    <source>
        <dbReference type="ARBA" id="ARBA00022597"/>
    </source>
</evidence>
<proteinExistence type="predicted"/>
<organism evidence="10 11">
    <name type="scientific">Allocoprobacillus halotolerans</name>
    <dbReference type="NCBI Taxonomy" id="2944914"/>
    <lineage>
        <taxon>Bacteria</taxon>
        <taxon>Bacillati</taxon>
        <taxon>Bacillota</taxon>
        <taxon>Erysipelotrichia</taxon>
        <taxon>Erysipelotrichales</taxon>
        <taxon>Erysipelotrichaceae</taxon>
        <taxon>Allocoprobacillus</taxon>
    </lineage>
</organism>
<gene>
    <name evidence="10" type="ORF">NMU03_02740</name>
</gene>
<feature type="transmembrane region" description="Helical" evidence="8">
    <location>
        <begin position="349"/>
        <end position="368"/>
    </location>
</feature>
<feature type="domain" description="PTS EIIC type-3" evidence="9">
    <location>
        <begin position="1"/>
        <end position="366"/>
    </location>
</feature>
<dbReference type="Proteomes" id="UP001060112">
    <property type="component" value="Chromosome"/>
</dbReference>
<dbReference type="RefSeq" id="WP_290141111.1">
    <property type="nucleotide sequence ID" value="NZ_CP101620.1"/>
</dbReference>
<reference evidence="10" key="1">
    <citation type="submission" date="2022-07" db="EMBL/GenBank/DDBJ databases">
        <title>Faecal culturing of patients with breast cancer.</title>
        <authorList>
            <person name="Teng N.M.Y."/>
            <person name="Kiu R."/>
            <person name="Evans R."/>
            <person name="Baker D.J."/>
            <person name="Zenner C."/>
            <person name="Robinson S.D."/>
            <person name="Hall L.J."/>
        </authorList>
    </citation>
    <scope>NUCLEOTIDE SEQUENCE</scope>
    <source>
        <strain evidence="10">LH1062</strain>
    </source>
</reference>
<evidence type="ECO:0000256" key="2">
    <source>
        <dbReference type="ARBA" id="ARBA00022448"/>
    </source>
</evidence>
<keyword evidence="2" id="KW-0813">Transport</keyword>
<dbReference type="PROSITE" id="PS51105">
    <property type="entry name" value="PTS_EIIC_TYPE_3"/>
    <property type="match status" value="1"/>
</dbReference>
<keyword evidence="6 8" id="KW-1133">Transmembrane helix</keyword>
<feature type="transmembrane region" description="Helical" evidence="8">
    <location>
        <begin position="299"/>
        <end position="317"/>
    </location>
</feature>
<evidence type="ECO:0000259" key="9">
    <source>
        <dbReference type="PROSITE" id="PS51105"/>
    </source>
</evidence>
<evidence type="ECO:0000256" key="3">
    <source>
        <dbReference type="ARBA" id="ARBA00022475"/>
    </source>
</evidence>
<dbReference type="PANTHER" id="PTHR33989:SF4">
    <property type="entry name" value="PTS SYSTEM N,N'-DIACETYLCHITOBIOSE-SPECIFIC EIIC COMPONENT"/>
    <property type="match status" value="1"/>
</dbReference>
<dbReference type="PANTHER" id="PTHR33989">
    <property type="match status" value="1"/>
</dbReference>
<comment type="subcellular location">
    <subcellularLocation>
        <location evidence="1">Cell membrane</location>
        <topology evidence="1">Multi-pass membrane protein</topology>
    </subcellularLocation>
</comment>
<feature type="transmembrane region" description="Helical" evidence="8">
    <location>
        <begin position="240"/>
        <end position="261"/>
    </location>
</feature>
<sequence length="381" mass="44680">MSDYIHRLSENIYFQSIKLTYADFVPYMICMGILYFIQKIFNLPFINLFMMMVAFLYCVFINVFYTIHYTRLRNMTVSQNVLMTLLLCFMVIYSHSMEDTLQYTFPLFICNMLILECLYRIVHWQIKISFLPTILTQYFIQLIPFFVAFILVSICVYLQNFYMPYLIYVFYFFMNFVSSLAGVLLIVFITCYFWYTGIHAVSILGAIIRPFWMQMIMINFMCLLNGQTPHYIGVEGFYQWFVWIGGSGTTLGLTLLCRFFAKSHTLKKLGNDSFQGSLLNVNEPILFGVPVVENHYMKIPFFVTPLLCALVTYLLMAQGYLHYSVLIAPWVLPSIIGGLWATDGHMITIIYIIGLIILSLLSYLPFFLKYDQYLKVEEEIS</sequence>
<name>A0ABY5I303_9FIRM</name>
<dbReference type="EMBL" id="CP101620">
    <property type="protein sequence ID" value="UTY39746.1"/>
    <property type="molecule type" value="Genomic_DNA"/>
</dbReference>
<keyword evidence="4" id="KW-0762">Sugar transport</keyword>
<feature type="transmembrane region" description="Helical" evidence="8">
    <location>
        <begin position="134"/>
        <end position="159"/>
    </location>
</feature>
<feature type="transmembrane region" description="Helical" evidence="8">
    <location>
        <begin position="165"/>
        <end position="195"/>
    </location>
</feature>
<keyword evidence="3" id="KW-1003">Cell membrane</keyword>
<protein>
    <submittedName>
        <fullName evidence="10">PTS transporter subunit EIIC</fullName>
    </submittedName>
</protein>
<keyword evidence="5 8" id="KW-0812">Transmembrane</keyword>
<evidence type="ECO:0000313" key="10">
    <source>
        <dbReference type="EMBL" id="UTY39746.1"/>
    </source>
</evidence>
<evidence type="ECO:0000256" key="7">
    <source>
        <dbReference type="ARBA" id="ARBA00023136"/>
    </source>
</evidence>
<dbReference type="Pfam" id="PF02378">
    <property type="entry name" value="PTS_EIIC"/>
    <property type="match status" value="1"/>
</dbReference>
<feature type="transmembrane region" description="Helical" evidence="8">
    <location>
        <begin position="21"/>
        <end position="38"/>
    </location>
</feature>
<evidence type="ECO:0000256" key="1">
    <source>
        <dbReference type="ARBA" id="ARBA00004651"/>
    </source>
</evidence>
<keyword evidence="11" id="KW-1185">Reference proteome</keyword>
<accession>A0ABY5I303</accession>
<dbReference type="InterPro" id="IPR051088">
    <property type="entry name" value="PTS_Sugar-EIIC/EIIB"/>
</dbReference>
<feature type="transmembrane region" description="Helical" evidence="8">
    <location>
        <begin position="44"/>
        <end position="65"/>
    </location>
</feature>
<evidence type="ECO:0000256" key="5">
    <source>
        <dbReference type="ARBA" id="ARBA00022692"/>
    </source>
</evidence>
<keyword evidence="7 8" id="KW-0472">Membrane</keyword>
<feature type="transmembrane region" description="Helical" evidence="8">
    <location>
        <begin position="77"/>
        <end position="95"/>
    </location>
</feature>
<evidence type="ECO:0000256" key="6">
    <source>
        <dbReference type="ARBA" id="ARBA00022989"/>
    </source>
</evidence>
<feature type="transmembrane region" description="Helical" evidence="8">
    <location>
        <begin position="101"/>
        <end position="122"/>
    </location>
</feature>
<evidence type="ECO:0000256" key="8">
    <source>
        <dbReference type="SAM" id="Phobius"/>
    </source>
</evidence>
<evidence type="ECO:0000313" key="11">
    <source>
        <dbReference type="Proteomes" id="UP001060112"/>
    </source>
</evidence>
<dbReference type="InterPro" id="IPR003352">
    <property type="entry name" value="PTS_EIIC"/>
</dbReference>